<evidence type="ECO:0000313" key="2">
    <source>
        <dbReference type="Proteomes" id="UP000293045"/>
    </source>
</evidence>
<dbReference type="VEuPathDB" id="MicrosporidiaDB:CWI39_0133p0030"/>
<dbReference type="AlphaFoldDB" id="A0A4Q9LLB5"/>
<comment type="caution">
    <text evidence="1">The sequence shown here is derived from an EMBL/GenBank/DDBJ whole genome shotgun (WGS) entry which is preliminary data.</text>
</comment>
<gene>
    <name evidence="1" type="ORF">CWI39_0133p0030</name>
</gene>
<dbReference type="Proteomes" id="UP000293045">
    <property type="component" value="Unassembled WGS sequence"/>
</dbReference>
<sequence>MDESDIQESKEIRERLKRLTHIALDIQKEAESHYKDLESNQSGLDKSMVLDGLPANLPNTSQLEYYLVRKCKVTWNVANFGRTQGEIKPAITTHNKY</sequence>
<protein>
    <submittedName>
        <fullName evidence="1">Uncharacterized protein</fullName>
    </submittedName>
</protein>
<name>A0A4Q9LLB5_9MICR</name>
<reference evidence="1 2" key="1">
    <citation type="submission" date="2017-12" db="EMBL/GenBank/DDBJ databases">
        <authorList>
            <person name="Pombert J.-F."/>
            <person name="Haag K.L."/>
            <person name="Ebert D."/>
        </authorList>
    </citation>
    <scope>NUCLEOTIDE SEQUENCE [LARGE SCALE GENOMIC DNA]</scope>
    <source>
        <strain evidence="1">IL-BN-2</strain>
    </source>
</reference>
<proteinExistence type="predicted"/>
<organism evidence="1 2">
    <name type="scientific">Hamiltosporidium magnivora</name>
    <dbReference type="NCBI Taxonomy" id="148818"/>
    <lineage>
        <taxon>Eukaryota</taxon>
        <taxon>Fungi</taxon>
        <taxon>Fungi incertae sedis</taxon>
        <taxon>Microsporidia</taxon>
        <taxon>Dubosqiidae</taxon>
        <taxon>Hamiltosporidium</taxon>
    </lineage>
</organism>
<accession>A0A4Q9LLB5</accession>
<dbReference type="EMBL" id="PIXR01000133">
    <property type="protein sequence ID" value="TBU08867.1"/>
    <property type="molecule type" value="Genomic_DNA"/>
</dbReference>
<evidence type="ECO:0000313" key="1">
    <source>
        <dbReference type="EMBL" id="TBU08867.1"/>
    </source>
</evidence>